<organism evidence="1 2">
    <name type="scientific">Neophaeococcomyces mojaviensis</name>
    <dbReference type="NCBI Taxonomy" id="3383035"/>
    <lineage>
        <taxon>Eukaryota</taxon>
        <taxon>Fungi</taxon>
        <taxon>Dikarya</taxon>
        <taxon>Ascomycota</taxon>
        <taxon>Pezizomycotina</taxon>
        <taxon>Eurotiomycetes</taxon>
        <taxon>Chaetothyriomycetidae</taxon>
        <taxon>Chaetothyriales</taxon>
        <taxon>Chaetothyriales incertae sedis</taxon>
        <taxon>Neophaeococcomyces</taxon>
    </lineage>
</organism>
<protein>
    <submittedName>
        <fullName evidence="1">Uncharacterized protein</fullName>
    </submittedName>
</protein>
<accession>A0ACC3AJY8</accession>
<evidence type="ECO:0000313" key="2">
    <source>
        <dbReference type="Proteomes" id="UP001172386"/>
    </source>
</evidence>
<reference evidence="1" key="1">
    <citation type="submission" date="2022-10" db="EMBL/GenBank/DDBJ databases">
        <title>Culturing micro-colonial fungi from biological soil crusts in the Mojave desert and describing Neophaeococcomyces mojavensis, and introducing the new genera and species Taxawa tesnikishii.</title>
        <authorList>
            <person name="Kurbessoian T."/>
            <person name="Stajich J.E."/>
        </authorList>
    </citation>
    <scope>NUCLEOTIDE SEQUENCE</scope>
    <source>
        <strain evidence="1">JES_112</strain>
    </source>
</reference>
<dbReference type="EMBL" id="JAPDRQ010000004">
    <property type="protein sequence ID" value="KAJ9664189.1"/>
    <property type="molecule type" value="Genomic_DNA"/>
</dbReference>
<dbReference type="Proteomes" id="UP001172386">
    <property type="component" value="Unassembled WGS sequence"/>
</dbReference>
<keyword evidence="2" id="KW-1185">Reference proteome</keyword>
<sequence length="639" mass="71118">MQLLIQSDRLSYVDVTSQVQRGEKPTPPKHEDFYDNTQEDVSEAAENHSVGNGTSEGTTDDNDDGDEMNLLALAGDVMTPPSALPPPPPPPGPLVSAVQPPSKHDRLTSQPSRHSQTSIAVEPPFLVQTPIFGAPSFSPVSPTAHSDSAINIHGLSHNRWQEETLSFATSRSQDVGSFQVNGTGMLALTSTLQSPGSASALRGLPEGFSDEACLHLREACLLRHFANNLAPWFEISDRDRHYSTVVPQRAIYCPVLLYAIFTASARHLTRVWEKRNRAKTVEFEGISLPDLDDHTAIHYHNVCITHLIEISNDPSQSYNEDALTAATILRFYEQIDTPLTRQDSETYLNVVCAVVETQQDESFYSIRKIHGPVRDLDPYVSPAISLRHSACLIALLQEIWSVLLYRRPIQLPISPSNDFELIDNPPPADDFVWANRIFVWTADVLKFCFGGVDMKPLPSSSTSMNNPSPSLNVDSKSRVAQWNRLRRFELTWQLQQPASFKPIFQRPSSAERVFPEIWHNHDVQVLAVQHLEITSLLLLVYDPCLPRLGLGAMSAHRNLAAQIRKATLKICGLALSRKICQPLMVTAAVSISMCGEYFAEGDVREQDAIVEFLERLETEHAWPTGSVVVALREAWSATR</sequence>
<name>A0ACC3AJY8_9EURO</name>
<proteinExistence type="predicted"/>
<gene>
    <name evidence="1" type="ORF">H2198_000407</name>
</gene>
<evidence type="ECO:0000313" key="1">
    <source>
        <dbReference type="EMBL" id="KAJ9664189.1"/>
    </source>
</evidence>
<comment type="caution">
    <text evidence="1">The sequence shown here is derived from an EMBL/GenBank/DDBJ whole genome shotgun (WGS) entry which is preliminary data.</text>
</comment>